<reference evidence="2 3" key="1">
    <citation type="submission" date="2019-03" db="EMBL/GenBank/DDBJ databases">
        <title>Genomic Encyclopedia of Type Strains, Phase IV (KMG-IV): sequencing the most valuable type-strain genomes for metagenomic binning, comparative biology and taxonomic classification.</title>
        <authorList>
            <person name="Goeker M."/>
        </authorList>
    </citation>
    <scope>NUCLEOTIDE SEQUENCE [LARGE SCALE GENOMIC DNA]</scope>
    <source>
        <strain evidence="2 3">LX-B</strain>
    </source>
</reference>
<dbReference type="Proteomes" id="UP000295008">
    <property type="component" value="Unassembled WGS sequence"/>
</dbReference>
<dbReference type="OrthoDB" id="2111453at2"/>
<accession>A0A4R1SAB8</accession>
<evidence type="ECO:0008006" key="4">
    <source>
        <dbReference type="Google" id="ProtNLM"/>
    </source>
</evidence>
<keyword evidence="3" id="KW-1185">Reference proteome</keyword>
<feature type="chain" id="PRO_5020792940" description="Porin" evidence="1">
    <location>
        <begin position="23"/>
        <end position="339"/>
    </location>
</feature>
<dbReference type="RefSeq" id="WP_132012585.1">
    <property type="nucleotide sequence ID" value="NZ_SLUN01000002.1"/>
</dbReference>
<dbReference type="EMBL" id="SLUN01000002">
    <property type="protein sequence ID" value="TCL76401.1"/>
    <property type="molecule type" value="Genomic_DNA"/>
</dbReference>
<evidence type="ECO:0000313" key="3">
    <source>
        <dbReference type="Proteomes" id="UP000295008"/>
    </source>
</evidence>
<evidence type="ECO:0000313" key="2">
    <source>
        <dbReference type="EMBL" id="TCL76401.1"/>
    </source>
</evidence>
<feature type="signal peptide" evidence="1">
    <location>
        <begin position="1"/>
        <end position="22"/>
    </location>
</feature>
<dbReference type="AlphaFoldDB" id="A0A4R1SAB8"/>
<evidence type="ECO:0000256" key="1">
    <source>
        <dbReference type="SAM" id="SignalP"/>
    </source>
</evidence>
<organism evidence="2 3">
    <name type="scientific">Hydrogenispora ethanolica</name>
    <dbReference type="NCBI Taxonomy" id="1082276"/>
    <lineage>
        <taxon>Bacteria</taxon>
        <taxon>Bacillati</taxon>
        <taxon>Bacillota</taxon>
        <taxon>Hydrogenispora</taxon>
    </lineage>
</organism>
<keyword evidence="1" id="KW-0732">Signal</keyword>
<gene>
    <name evidence="2" type="ORF">EDC14_1002160</name>
</gene>
<comment type="caution">
    <text evidence="2">The sequence shown here is derived from an EMBL/GenBank/DDBJ whole genome shotgun (WGS) entry which is preliminary data.</text>
</comment>
<name>A0A4R1SAB8_HYDET</name>
<sequence length="339" mass="37309">MLRKICVCAVFLLLVYAMPAGAAVKVEWDATAGGDDANSELAWRTGFTTSGDWSLGPHSVFFLKNQIAIDQADEEWQGKLERCYIRYEQGPVRLNLGRQGVSWGIGWFFRPTDLVTPLTPLAQEETRPGKALAVLRWSTSALTAVDFIAGDEMIGARSEWRIGPTNLRLLGVYQPGYIHSLGFDFQGGLAGFYGEGAYHWAEASFDQGELAGLVGWRKVLRSGNQLYLEYYRNDLSKAGPELAALWSENKNRELRYSNQNYLAVGLQIPWDQLTTCSITAIANLDDGGVILQGIADVQLSDNLTVRGALMTVAGAGGTEFRTRVQGAKVGATVEMKYFF</sequence>
<protein>
    <recommendedName>
        <fullName evidence="4">Porin</fullName>
    </recommendedName>
</protein>
<proteinExistence type="predicted"/>